<dbReference type="InterPro" id="IPR036259">
    <property type="entry name" value="MFS_trans_sf"/>
</dbReference>
<feature type="transmembrane region" description="Helical" evidence="7">
    <location>
        <begin position="213"/>
        <end position="234"/>
    </location>
</feature>
<keyword evidence="2" id="KW-0813">Transport</keyword>
<sequence length="395" mass="42713">MIASLSSNYRKVPSKMWPILAIQFVMNASHFMVVPLVAVYLASTMGLTSLEVGTVMAANLPSAQALPVITGSLADRFNAKRFLIGGLAMRSIGLIVFAYVTDWRMLMLAATIMGTGVALYDSGLYAIFGRQDQKSHTQIFLVNNQMLNAGVIVGPLLAAIVSHIDIRLSFVCSAALFAVLVLGGFAIEVESKALATGGNILRDLKKALRDPRFIRLIICCSPWYFLFAQLYVSFPLYYTGIAGPNSAPIIFLANGIAGIVFMFASMAFIHKLRPATTLPILYVVAAAIYALVPVTQMPIWFLVFVVLYTGIETLMLPMNETLVAEIAPIQSQSTYFGIVSAASAIVGAGGYYIGSWLVMNSSALLTWLTLSAISCLGFALSTYFKRALQSNTQFA</sequence>
<gene>
    <name evidence="9" type="ORF">ALO75_00290</name>
</gene>
<dbReference type="Gene3D" id="1.20.1250.20">
    <property type="entry name" value="MFS general substrate transporter like domains"/>
    <property type="match status" value="1"/>
</dbReference>
<dbReference type="RefSeq" id="WP_082100988.1">
    <property type="nucleotide sequence ID" value="NZ_LJQC01000894.1"/>
</dbReference>
<evidence type="ECO:0000256" key="2">
    <source>
        <dbReference type="ARBA" id="ARBA00022448"/>
    </source>
</evidence>
<dbReference type="Pfam" id="PF07690">
    <property type="entry name" value="MFS_1"/>
    <property type="match status" value="1"/>
</dbReference>
<feature type="transmembrane region" description="Helical" evidence="7">
    <location>
        <begin position="20"/>
        <end position="42"/>
    </location>
</feature>
<evidence type="ECO:0000256" key="5">
    <source>
        <dbReference type="ARBA" id="ARBA00022989"/>
    </source>
</evidence>
<feature type="domain" description="Major facilitator superfamily (MFS) profile" evidence="8">
    <location>
        <begin position="16"/>
        <end position="389"/>
    </location>
</feature>
<evidence type="ECO:0000256" key="1">
    <source>
        <dbReference type="ARBA" id="ARBA00004651"/>
    </source>
</evidence>
<organism evidence="9 10">
    <name type="scientific">Pseudomonas syringae pv. coryli</name>
    <dbReference type="NCBI Taxonomy" id="317659"/>
    <lineage>
        <taxon>Bacteria</taxon>
        <taxon>Pseudomonadati</taxon>
        <taxon>Pseudomonadota</taxon>
        <taxon>Gammaproteobacteria</taxon>
        <taxon>Pseudomonadales</taxon>
        <taxon>Pseudomonadaceae</taxon>
        <taxon>Pseudomonas</taxon>
    </lineage>
</organism>
<feature type="transmembrane region" description="Helical" evidence="7">
    <location>
        <begin position="336"/>
        <end position="358"/>
    </location>
</feature>
<evidence type="ECO:0000256" key="3">
    <source>
        <dbReference type="ARBA" id="ARBA00022475"/>
    </source>
</evidence>
<feature type="transmembrane region" description="Helical" evidence="7">
    <location>
        <begin position="275"/>
        <end position="292"/>
    </location>
</feature>
<name>A0A0P9S1Q6_9PSED</name>
<evidence type="ECO:0000256" key="6">
    <source>
        <dbReference type="ARBA" id="ARBA00023136"/>
    </source>
</evidence>
<dbReference type="InterPro" id="IPR011701">
    <property type="entry name" value="MFS"/>
</dbReference>
<dbReference type="PROSITE" id="PS50850">
    <property type="entry name" value="MFS"/>
    <property type="match status" value="1"/>
</dbReference>
<keyword evidence="3" id="KW-1003">Cell membrane</keyword>
<evidence type="ECO:0000256" key="7">
    <source>
        <dbReference type="SAM" id="Phobius"/>
    </source>
</evidence>
<feature type="transmembrane region" description="Helical" evidence="7">
    <location>
        <begin position="364"/>
        <end position="384"/>
    </location>
</feature>
<keyword evidence="10" id="KW-1185">Reference proteome</keyword>
<evidence type="ECO:0000313" key="10">
    <source>
        <dbReference type="Proteomes" id="UP000051335"/>
    </source>
</evidence>
<dbReference type="PATRIC" id="fig|317659.3.peg.601"/>
<dbReference type="InterPro" id="IPR020846">
    <property type="entry name" value="MFS_dom"/>
</dbReference>
<dbReference type="EMBL" id="LJQC01000894">
    <property type="protein sequence ID" value="KPW91282.1"/>
    <property type="molecule type" value="Genomic_DNA"/>
</dbReference>
<dbReference type="SUPFAM" id="SSF103473">
    <property type="entry name" value="MFS general substrate transporter"/>
    <property type="match status" value="1"/>
</dbReference>
<keyword evidence="6 7" id="KW-0472">Membrane</keyword>
<evidence type="ECO:0000313" key="9">
    <source>
        <dbReference type="EMBL" id="KPW91282.1"/>
    </source>
</evidence>
<feature type="transmembrane region" description="Helical" evidence="7">
    <location>
        <begin position="166"/>
        <end position="187"/>
    </location>
</feature>
<dbReference type="GO" id="GO:0022857">
    <property type="term" value="F:transmembrane transporter activity"/>
    <property type="evidence" value="ECO:0007669"/>
    <property type="project" value="InterPro"/>
</dbReference>
<dbReference type="InterPro" id="IPR050171">
    <property type="entry name" value="MFS_Transporters"/>
</dbReference>
<dbReference type="AlphaFoldDB" id="A0A0P9S1Q6"/>
<dbReference type="GO" id="GO:0005886">
    <property type="term" value="C:plasma membrane"/>
    <property type="evidence" value="ECO:0007669"/>
    <property type="project" value="UniProtKB-SubCell"/>
</dbReference>
<reference evidence="9 10" key="1">
    <citation type="submission" date="2015-09" db="EMBL/GenBank/DDBJ databases">
        <title>Genome announcement of multiple Pseudomonas syringae strains.</title>
        <authorList>
            <person name="Thakur S."/>
            <person name="Wang P.W."/>
            <person name="Gong Y."/>
            <person name="Weir B.S."/>
            <person name="Guttman D.S."/>
        </authorList>
    </citation>
    <scope>NUCLEOTIDE SEQUENCE [LARGE SCALE GENOMIC DNA]</scope>
    <source>
        <strain evidence="9 10">ICMP17001</strain>
    </source>
</reference>
<dbReference type="PANTHER" id="PTHR23517">
    <property type="entry name" value="RESISTANCE PROTEIN MDTM, PUTATIVE-RELATED-RELATED"/>
    <property type="match status" value="1"/>
</dbReference>
<feature type="transmembrane region" description="Helical" evidence="7">
    <location>
        <begin position="246"/>
        <end position="268"/>
    </location>
</feature>
<feature type="transmembrane region" description="Helical" evidence="7">
    <location>
        <begin position="106"/>
        <end position="128"/>
    </location>
</feature>
<dbReference type="PANTHER" id="PTHR23517:SF2">
    <property type="entry name" value="MULTIDRUG RESISTANCE PROTEIN MDTH"/>
    <property type="match status" value="1"/>
</dbReference>
<keyword evidence="5 7" id="KW-1133">Transmembrane helix</keyword>
<accession>A0A0P9S1Q6</accession>
<evidence type="ECO:0000256" key="4">
    <source>
        <dbReference type="ARBA" id="ARBA00022692"/>
    </source>
</evidence>
<comment type="subcellular location">
    <subcellularLocation>
        <location evidence="1">Cell membrane</location>
        <topology evidence="1">Multi-pass membrane protein</topology>
    </subcellularLocation>
</comment>
<evidence type="ECO:0000259" key="8">
    <source>
        <dbReference type="PROSITE" id="PS50850"/>
    </source>
</evidence>
<comment type="caution">
    <text evidence="9">The sequence shown here is derived from an EMBL/GenBank/DDBJ whole genome shotgun (WGS) entry which is preliminary data.</text>
</comment>
<dbReference type="Proteomes" id="UP000051335">
    <property type="component" value="Unassembled WGS sequence"/>
</dbReference>
<feature type="transmembrane region" description="Helical" evidence="7">
    <location>
        <begin position="82"/>
        <end position="100"/>
    </location>
</feature>
<protein>
    <submittedName>
        <fullName evidence="9">Putative Multidrug resistance protein mdtH</fullName>
    </submittedName>
</protein>
<keyword evidence="4 7" id="KW-0812">Transmembrane</keyword>
<feature type="transmembrane region" description="Helical" evidence="7">
    <location>
        <begin position="298"/>
        <end position="316"/>
    </location>
</feature>
<feature type="transmembrane region" description="Helical" evidence="7">
    <location>
        <begin position="140"/>
        <end position="160"/>
    </location>
</feature>
<proteinExistence type="predicted"/>